<reference evidence="2" key="2">
    <citation type="journal article" date="2015" name="Fish Shellfish Immunol.">
        <title>Early steps in the European eel (Anguilla anguilla)-Vibrio vulnificus interaction in the gills: Role of the RtxA13 toxin.</title>
        <authorList>
            <person name="Callol A."/>
            <person name="Pajuelo D."/>
            <person name="Ebbesson L."/>
            <person name="Teles M."/>
            <person name="MacKenzie S."/>
            <person name="Amaro C."/>
        </authorList>
    </citation>
    <scope>NUCLEOTIDE SEQUENCE</scope>
</reference>
<organism evidence="2">
    <name type="scientific">Anguilla anguilla</name>
    <name type="common">European freshwater eel</name>
    <name type="synonym">Muraena anguilla</name>
    <dbReference type="NCBI Taxonomy" id="7936"/>
    <lineage>
        <taxon>Eukaryota</taxon>
        <taxon>Metazoa</taxon>
        <taxon>Chordata</taxon>
        <taxon>Craniata</taxon>
        <taxon>Vertebrata</taxon>
        <taxon>Euteleostomi</taxon>
        <taxon>Actinopterygii</taxon>
        <taxon>Neopterygii</taxon>
        <taxon>Teleostei</taxon>
        <taxon>Anguilliformes</taxon>
        <taxon>Anguillidae</taxon>
        <taxon>Anguilla</taxon>
    </lineage>
</organism>
<reference evidence="2" key="1">
    <citation type="submission" date="2014-11" db="EMBL/GenBank/DDBJ databases">
        <authorList>
            <person name="Amaro Gonzalez C."/>
        </authorList>
    </citation>
    <scope>NUCLEOTIDE SEQUENCE</scope>
</reference>
<evidence type="ECO:0000256" key="1">
    <source>
        <dbReference type="SAM" id="MobiDB-lite"/>
    </source>
</evidence>
<protein>
    <submittedName>
        <fullName evidence="2">Uncharacterized protein</fullName>
    </submittedName>
</protein>
<dbReference type="EMBL" id="GBXM01102731">
    <property type="protein sequence ID" value="JAH05846.1"/>
    <property type="molecule type" value="Transcribed_RNA"/>
</dbReference>
<feature type="region of interest" description="Disordered" evidence="1">
    <location>
        <begin position="1"/>
        <end position="22"/>
    </location>
</feature>
<sequence length="22" mass="2278">MSRNEAITVSSKPSRTVGSGNV</sequence>
<accession>A0A0E9QF33</accession>
<dbReference type="EMBL" id="GBXM01093647">
    <property type="protein sequence ID" value="JAH14930.1"/>
    <property type="molecule type" value="Transcribed_RNA"/>
</dbReference>
<name>A0A0E9QF33_ANGAN</name>
<evidence type="ECO:0000313" key="2">
    <source>
        <dbReference type="EMBL" id="JAH14930.1"/>
    </source>
</evidence>
<dbReference type="AlphaFoldDB" id="A0A0E9QF33"/>
<proteinExistence type="predicted"/>